<dbReference type="Gene3D" id="3.90.470.20">
    <property type="entry name" value="4'-phosphopantetheinyl transferase domain"/>
    <property type="match status" value="2"/>
</dbReference>
<keyword evidence="6" id="KW-1185">Reference proteome</keyword>
<evidence type="ECO:0000256" key="2">
    <source>
        <dbReference type="ARBA" id="ARBA00022679"/>
    </source>
</evidence>
<dbReference type="InterPro" id="IPR008278">
    <property type="entry name" value="4-PPantetheinyl_Trfase_dom"/>
</dbReference>
<dbReference type="GO" id="GO:0008897">
    <property type="term" value="F:holo-[acyl-carrier-protein] synthase activity"/>
    <property type="evidence" value="ECO:0007669"/>
    <property type="project" value="UniProtKB-EC"/>
</dbReference>
<gene>
    <name evidence="4" type="ORF">D7U36_07435</name>
    <name evidence="5" type="ORF">PROPAUS_1438</name>
</gene>
<dbReference type="PANTHER" id="PTHR12215:SF10">
    <property type="entry name" value="L-AMINOADIPATE-SEMIALDEHYDE DEHYDROGENASE-PHOSPHOPANTETHEINYL TRANSFERASE"/>
    <property type="match status" value="1"/>
</dbReference>
<name>A0A383S811_9ACTN</name>
<dbReference type="Proteomes" id="UP000279336">
    <property type="component" value="Unassembled WGS sequence"/>
</dbReference>
<keyword evidence="2 5" id="KW-0808">Transferase</keyword>
<dbReference type="EMBL" id="UNQJ01000009">
    <property type="protein sequence ID" value="SYZ33519.1"/>
    <property type="molecule type" value="Genomic_DNA"/>
</dbReference>
<dbReference type="GO" id="GO:0005829">
    <property type="term" value="C:cytosol"/>
    <property type="evidence" value="ECO:0007669"/>
    <property type="project" value="TreeGrafter"/>
</dbReference>
<evidence type="ECO:0000313" key="7">
    <source>
        <dbReference type="Proteomes" id="UP000279336"/>
    </source>
</evidence>
<reference evidence="6" key="2">
    <citation type="submission" date="2018-08" db="EMBL/GenBank/DDBJ databases">
        <authorList>
            <person name="Hornung B."/>
        </authorList>
    </citation>
    <scope>NUCLEOTIDE SEQUENCE [LARGE SCALE GENOMIC DNA]</scope>
</reference>
<organism evidence="5 6">
    <name type="scientific">Propionibacterium australiense</name>
    <dbReference type="NCBI Taxonomy" id="119981"/>
    <lineage>
        <taxon>Bacteria</taxon>
        <taxon>Bacillati</taxon>
        <taxon>Actinomycetota</taxon>
        <taxon>Actinomycetes</taxon>
        <taxon>Propionibacteriales</taxon>
        <taxon>Propionibacteriaceae</taxon>
        <taxon>Propionibacterium</taxon>
    </lineage>
</organism>
<feature type="domain" description="4'-phosphopantetheinyl transferase" evidence="3">
    <location>
        <begin position="142"/>
        <end position="203"/>
    </location>
</feature>
<evidence type="ECO:0000313" key="6">
    <source>
        <dbReference type="Proteomes" id="UP000263928"/>
    </source>
</evidence>
<dbReference type="EMBL" id="RCIW01000010">
    <property type="protein sequence ID" value="RLP09620.1"/>
    <property type="molecule type" value="Genomic_DNA"/>
</dbReference>
<protein>
    <submittedName>
        <fullName evidence="4">4'-phosphopantetheinyl transferase superfamily protein</fullName>
    </submittedName>
    <submittedName>
        <fullName evidence="5">Holo-[acyl-carrier-protein] synthase</fullName>
        <ecNumber evidence="5">2.7.8.7</ecNumber>
    </submittedName>
</protein>
<dbReference type="InterPro" id="IPR050559">
    <property type="entry name" value="P-Pant_transferase_sf"/>
</dbReference>
<evidence type="ECO:0000259" key="3">
    <source>
        <dbReference type="Pfam" id="PF01648"/>
    </source>
</evidence>
<dbReference type="RefSeq" id="WP_119161865.1">
    <property type="nucleotide sequence ID" value="NZ_LR134442.1"/>
</dbReference>
<proteinExistence type="inferred from homology"/>
<evidence type="ECO:0000313" key="5">
    <source>
        <dbReference type="EMBL" id="SYZ33519.1"/>
    </source>
</evidence>
<dbReference type="Proteomes" id="UP000263928">
    <property type="component" value="Unassembled WGS sequence"/>
</dbReference>
<comment type="similarity">
    <text evidence="1">Belongs to the P-Pant transferase superfamily. Gsp/Sfp/HetI/AcpT family.</text>
</comment>
<dbReference type="SUPFAM" id="SSF56214">
    <property type="entry name" value="4'-phosphopantetheinyl transferase"/>
    <property type="match status" value="2"/>
</dbReference>
<accession>A0A383S811</accession>
<dbReference type="PANTHER" id="PTHR12215">
    <property type="entry name" value="PHOSPHOPANTETHEINE TRANSFERASE"/>
    <property type="match status" value="1"/>
</dbReference>
<dbReference type="GO" id="GO:0000287">
    <property type="term" value="F:magnesium ion binding"/>
    <property type="evidence" value="ECO:0007669"/>
    <property type="project" value="InterPro"/>
</dbReference>
<dbReference type="InterPro" id="IPR037143">
    <property type="entry name" value="4-PPantetheinyl_Trfase_dom_sf"/>
</dbReference>
<dbReference type="GO" id="GO:0019878">
    <property type="term" value="P:lysine biosynthetic process via aminoadipic acid"/>
    <property type="evidence" value="ECO:0007669"/>
    <property type="project" value="TreeGrafter"/>
</dbReference>
<evidence type="ECO:0000313" key="4">
    <source>
        <dbReference type="EMBL" id="RLP09620.1"/>
    </source>
</evidence>
<dbReference type="Pfam" id="PF01648">
    <property type="entry name" value="ACPS"/>
    <property type="match status" value="1"/>
</dbReference>
<dbReference type="AlphaFoldDB" id="A0A383S811"/>
<evidence type="ECO:0000256" key="1">
    <source>
        <dbReference type="ARBA" id="ARBA00010990"/>
    </source>
</evidence>
<dbReference type="EC" id="2.7.8.7" evidence="5"/>
<dbReference type="OrthoDB" id="3732807at2"/>
<reference evidence="5" key="1">
    <citation type="submission" date="2018-08" db="EMBL/GenBank/DDBJ databases">
        <authorList>
            <person name="Ferrada E.E."/>
            <person name="Latorre B.A."/>
        </authorList>
    </citation>
    <scope>NUCLEOTIDE SEQUENCE [LARGE SCALE GENOMIC DNA]</scope>
    <source>
        <strain evidence="5">Propionibacterium_australiense1</strain>
    </source>
</reference>
<sequence>MCEAEKWPDDSFSALTLPGPRAVLTWSRPLADWRRDVPAGLLTAADRLRLGRLRREQDRSRYATARALLHRAGLIASGLGLIPPGTVVRLRASGTNHGTGRPAPDLPGWQVSISHDTAVVVAFSRVPAGVDTQGLDSGGTIRELTSVFTPDERAWLARHPLDADAVRLWTAKEALLKARGTGFLSDPRLSENDTLRRPGVQLAHWRPFPDATAAMAVLDDEPVDWPQGWTVFGGRDPGTVRPA</sequence>
<reference evidence="4 7" key="3">
    <citation type="submission" date="2018-10" db="EMBL/GenBank/DDBJ databases">
        <title>Propionibacterium australiense Genome Sequencing and Assembly.</title>
        <authorList>
            <person name="Bernier A.-M."/>
            <person name="Bernard K."/>
        </authorList>
    </citation>
    <scope>NUCLEOTIDE SEQUENCE [LARGE SCALE GENOMIC DNA]</scope>
    <source>
        <strain evidence="4 7">NML98A078</strain>
    </source>
</reference>